<gene>
    <name evidence="1" type="ORF">RND15_35900</name>
</gene>
<keyword evidence="2" id="KW-1185">Reference proteome</keyword>
<organism evidence="1 2">
    <name type="scientific">Streptomyces lonegramiae</name>
    <dbReference type="NCBI Taxonomy" id="3075524"/>
    <lineage>
        <taxon>Bacteria</taxon>
        <taxon>Bacillati</taxon>
        <taxon>Actinomycetota</taxon>
        <taxon>Actinomycetes</taxon>
        <taxon>Kitasatosporales</taxon>
        <taxon>Streptomycetaceae</taxon>
        <taxon>Streptomyces</taxon>
    </lineage>
</organism>
<sequence>MPSTAEYHPSPPAWRWRALLVLGVLAGLLGMHALGPSGGLMPRTHERPAATANAMNATTATTATTTAMTAMTTVATSATAHSGCDGACGGSHIHHADPTCASPAVGGGPTLSAPPAAPVAVCGHDLTAARRGTAPSPADGRAPPSLAELQLLRI</sequence>
<dbReference type="EMBL" id="JAVRFD010000023">
    <property type="protein sequence ID" value="MDT0548036.1"/>
    <property type="molecule type" value="Genomic_DNA"/>
</dbReference>
<protein>
    <submittedName>
        <fullName evidence="1">DUF6153 family protein</fullName>
    </submittedName>
</protein>
<name>A0ABU2XR38_9ACTN</name>
<dbReference type="InterPro" id="IPR046151">
    <property type="entry name" value="DUF6153"/>
</dbReference>
<evidence type="ECO:0000313" key="1">
    <source>
        <dbReference type="EMBL" id="MDT0548036.1"/>
    </source>
</evidence>
<evidence type="ECO:0000313" key="2">
    <source>
        <dbReference type="Proteomes" id="UP001180754"/>
    </source>
</evidence>
<reference evidence="1" key="1">
    <citation type="submission" date="2024-05" db="EMBL/GenBank/DDBJ databases">
        <title>30 novel species of actinomycetes from the DSMZ collection.</title>
        <authorList>
            <person name="Nouioui I."/>
        </authorList>
    </citation>
    <scope>NUCLEOTIDE SEQUENCE</scope>
    <source>
        <strain evidence="1">DSM 41529</strain>
    </source>
</reference>
<proteinExistence type="predicted"/>
<dbReference type="Pfam" id="PF19650">
    <property type="entry name" value="DUF6153"/>
    <property type="match status" value="1"/>
</dbReference>
<dbReference type="RefSeq" id="WP_311728583.1">
    <property type="nucleotide sequence ID" value="NZ_JAVRFD010000023.1"/>
</dbReference>
<dbReference type="Proteomes" id="UP001180754">
    <property type="component" value="Unassembled WGS sequence"/>
</dbReference>
<accession>A0ABU2XR38</accession>
<comment type="caution">
    <text evidence="1">The sequence shown here is derived from an EMBL/GenBank/DDBJ whole genome shotgun (WGS) entry which is preliminary data.</text>
</comment>